<dbReference type="Proteomes" id="UP000530928">
    <property type="component" value="Unassembled WGS sequence"/>
</dbReference>
<evidence type="ECO:0008006" key="3">
    <source>
        <dbReference type="Google" id="ProtNLM"/>
    </source>
</evidence>
<gene>
    <name evidence="1" type="ORF">HNR30_006415</name>
</gene>
<evidence type="ECO:0000313" key="2">
    <source>
        <dbReference type="Proteomes" id="UP000530928"/>
    </source>
</evidence>
<name>A0A7W0HTE3_9ACTN</name>
<organism evidence="1 2">
    <name type="scientific">Nonomuraea soli</name>
    <dbReference type="NCBI Taxonomy" id="1032476"/>
    <lineage>
        <taxon>Bacteria</taxon>
        <taxon>Bacillati</taxon>
        <taxon>Actinomycetota</taxon>
        <taxon>Actinomycetes</taxon>
        <taxon>Streptosporangiales</taxon>
        <taxon>Streptosporangiaceae</taxon>
        <taxon>Nonomuraea</taxon>
    </lineage>
</organism>
<reference evidence="1 2" key="1">
    <citation type="submission" date="2020-07" db="EMBL/GenBank/DDBJ databases">
        <title>Genomic Encyclopedia of Type Strains, Phase IV (KMG-IV): sequencing the most valuable type-strain genomes for metagenomic binning, comparative biology and taxonomic classification.</title>
        <authorList>
            <person name="Goeker M."/>
        </authorList>
    </citation>
    <scope>NUCLEOTIDE SEQUENCE [LARGE SCALE GENOMIC DNA]</scope>
    <source>
        <strain evidence="1 2">DSM 45533</strain>
    </source>
</reference>
<dbReference type="EMBL" id="JACDUR010000006">
    <property type="protein sequence ID" value="MBA2895043.1"/>
    <property type="molecule type" value="Genomic_DNA"/>
</dbReference>
<keyword evidence="2" id="KW-1185">Reference proteome</keyword>
<proteinExistence type="predicted"/>
<dbReference type="RefSeq" id="WP_181613741.1">
    <property type="nucleotide sequence ID" value="NZ_BAABAM010000004.1"/>
</dbReference>
<evidence type="ECO:0000313" key="1">
    <source>
        <dbReference type="EMBL" id="MBA2895043.1"/>
    </source>
</evidence>
<comment type="caution">
    <text evidence="1">The sequence shown here is derived from an EMBL/GenBank/DDBJ whole genome shotgun (WGS) entry which is preliminary data.</text>
</comment>
<accession>A0A7W0HTE3</accession>
<protein>
    <recommendedName>
        <fullName evidence="3">Sensor domain-containing protein</fullName>
    </recommendedName>
</protein>
<sequence>MNLILFFAVAAGLTIPNGFLLYEGQAAKKDNDPETSWQVSARKGALFAVNPCNRAGLAQKGRAAAKTVVYTAVPDFSKTEQVIVYSSVKAAEGAMGELRAAVRTCAVRKDYGAGSYRFAASARALGDEALAVRGQYYQGSKARIGGERAIVARRANAIVIYTQGGEWGKPSGGDYARQTKDATRMLGKICEIAAC</sequence>
<dbReference type="AlphaFoldDB" id="A0A7W0HTE3"/>